<feature type="transmembrane region" description="Helical" evidence="1">
    <location>
        <begin position="233"/>
        <end position="252"/>
    </location>
</feature>
<protein>
    <submittedName>
        <fullName evidence="3">Acyltransferase family protein</fullName>
    </submittedName>
</protein>
<evidence type="ECO:0000313" key="3">
    <source>
        <dbReference type="EMBL" id="AMP11049.1"/>
    </source>
</evidence>
<dbReference type="InterPro" id="IPR050879">
    <property type="entry name" value="Acyltransferase_3"/>
</dbReference>
<dbReference type="AlphaFoldDB" id="A0A127PU54"/>
<feature type="transmembrane region" description="Helical" evidence="1">
    <location>
        <begin position="160"/>
        <end position="183"/>
    </location>
</feature>
<dbReference type="Proteomes" id="UP000071778">
    <property type="component" value="Chromosome"/>
</dbReference>
<feature type="transmembrane region" description="Helical" evidence="1">
    <location>
        <begin position="335"/>
        <end position="354"/>
    </location>
</feature>
<keyword evidence="3" id="KW-0808">Transferase</keyword>
<keyword evidence="1" id="KW-0812">Transmembrane</keyword>
<dbReference type="PANTHER" id="PTHR23028">
    <property type="entry name" value="ACETYLTRANSFERASE"/>
    <property type="match status" value="1"/>
</dbReference>
<dbReference type="Pfam" id="PF01757">
    <property type="entry name" value="Acyl_transf_3"/>
    <property type="match status" value="1"/>
</dbReference>
<dbReference type="InterPro" id="IPR002656">
    <property type="entry name" value="Acyl_transf_3_dom"/>
</dbReference>
<organism evidence="3 4">
    <name type="scientific">Collimonas arenae</name>
    <dbReference type="NCBI Taxonomy" id="279058"/>
    <lineage>
        <taxon>Bacteria</taxon>
        <taxon>Pseudomonadati</taxon>
        <taxon>Pseudomonadota</taxon>
        <taxon>Betaproteobacteria</taxon>
        <taxon>Burkholderiales</taxon>
        <taxon>Oxalobacteraceae</taxon>
        <taxon>Collimonas</taxon>
    </lineage>
</organism>
<keyword evidence="3" id="KW-0012">Acyltransferase</keyword>
<evidence type="ECO:0000259" key="2">
    <source>
        <dbReference type="Pfam" id="PF01757"/>
    </source>
</evidence>
<proteinExistence type="predicted"/>
<keyword evidence="1" id="KW-0472">Membrane</keyword>
<dbReference type="RefSeq" id="WP_082797948.1">
    <property type="nucleotide sequence ID" value="NZ_CP013233.1"/>
</dbReference>
<evidence type="ECO:0000313" key="4">
    <source>
        <dbReference type="Proteomes" id="UP000071778"/>
    </source>
</evidence>
<gene>
    <name evidence="3" type="ORF">CAter282_3356</name>
</gene>
<accession>A0A127PU54</accession>
<name>A0A127PU54_9BURK</name>
<feature type="transmembrane region" description="Helical" evidence="1">
    <location>
        <begin position="90"/>
        <end position="108"/>
    </location>
</feature>
<dbReference type="GO" id="GO:0009103">
    <property type="term" value="P:lipopolysaccharide biosynthetic process"/>
    <property type="evidence" value="ECO:0007669"/>
    <property type="project" value="TreeGrafter"/>
</dbReference>
<dbReference type="GO" id="GO:0016020">
    <property type="term" value="C:membrane"/>
    <property type="evidence" value="ECO:0007669"/>
    <property type="project" value="TreeGrafter"/>
</dbReference>
<keyword evidence="4" id="KW-1185">Reference proteome</keyword>
<feature type="transmembrane region" description="Helical" evidence="1">
    <location>
        <begin position="259"/>
        <end position="277"/>
    </location>
</feature>
<dbReference type="EMBL" id="CP013235">
    <property type="protein sequence ID" value="AMP11049.1"/>
    <property type="molecule type" value="Genomic_DNA"/>
</dbReference>
<dbReference type="GO" id="GO:0016747">
    <property type="term" value="F:acyltransferase activity, transferring groups other than amino-acyl groups"/>
    <property type="evidence" value="ECO:0007669"/>
    <property type="project" value="InterPro"/>
</dbReference>
<sequence length="396" mass="45745">MNRRIADIQLLRGIAVLFVLVEHTQFNLFGEPNRLLAYLYPNFGGWTGVDLFFAISGFVIARDLVPRLARADGRQFSTLLSFWVRRASRLWPSAWLWLALILVATVAFNRSGAFGLLQTNLDATLAGVFNYGNFRLIAVFGRSEYGASFPYWSLSLEEQFYLLLPLAIIIFRRWLPWVLIVPVVVQLCAHRHYDLIWMGTRSDALMLGVLLAIWSQHDSYRRFEPTFLKSRAWLRWIVLAALVAALGAIGSYHFATWRFWVGTVALISIVLVFIASYDQDYLMPDNPLKKIFLWLGSRSYALYLTHIPAYLVSREIWCRIEPVNTIFGKNYNGRLALTAIVLVLIFSELNYRFVETPFRERGKRLADRINLQPGWFQAWLSRFRGRPSMTADSEKP</sequence>
<keyword evidence="1" id="KW-1133">Transmembrane helix</keyword>
<dbReference type="OrthoDB" id="9814807at2"/>
<feature type="transmembrane region" description="Helical" evidence="1">
    <location>
        <begin position="195"/>
        <end position="213"/>
    </location>
</feature>
<dbReference type="PATRIC" id="fig|279058.17.peg.3651"/>
<reference evidence="3 4" key="1">
    <citation type="submission" date="2015-11" db="EMBL/GenBank/DDBJ databases">
        <title>Exploring the genomic traits of fungus-feeding bacterial genus Collimonas.</title>
        <authorList>
            <person name="Song C."/>
            <person name="Schmidt R."/>
            <person name="de Jager V."/>
            <person name="Krzyzanowska D."/>
            <person name="Jongedijk E."/>
            <person name="Cankar K."/>
            <person name="Beekwilder J."/>
            <person name="van Veen A."/>
            <person name="de Boer W."/>
            <person name="van Veen J.A."/>
            <person name="Garbeva P."/>
        </authorList>
    </citation>
    <scope>NUCLEOTIDE SEQUENCE [LARGE SCALE GENOMIC DNA]</scope>
    <source>
        <strain evidence="3 4">Ter282</strain>
    </source>
</reference>
<evidence type="ECO:0000256" key="1">
    <source>
        <dbReference type="SAM" id="Phobius"/>
    </source>
</evidence>
<dbReference type="PANTHER" id="PTHR23028:SF53">
    <property type="entry name" value="ACYL_TRANSF_3 DOMAIN-CONTAINING PROTEIN"/>
    <property type="match status" value="1"/>
</dbReference>
<feature type="domain" description="Acyltransferase 3" evidence="2">
    <location>
        <begin position="6"/>
        <end position="332"/>
    </location>
</feature>